<dbReference type="eggNOG" id="ENOG5032RMQ">
    <property type="taxonomic scope" value="Bacteria"/>
</dbReference>
<evidence type="ECO:0000313" key="2">
    <source>
        <dbReference type="Proteomes" id="UP000007435"/>
    </source>
</evidence>
<evidence type="ECO:0008006" key="3">
    <source>
        <dbReference type="Google" id="ProtNLM"/>
    </source>
</evidence>
<organism evidence="1 2">
    <name type="scientific">Leadbetterella byssophila (strain DSM 17132 / JCM 16389 / KACC 11308 / NBRC 106382 / 4M15)</name>
    <dbReference type="NCBI Taxonomy" id="649349"/>
    <lineage>
        <taxon>Bacteria</taxon>
        <taxon>Pseudomonadati</taxon>
        <taxon>Bacteroidota</taxon>
        <taxon>Cytophagia</taxon>
        <taxon>Cytophagales</taxon>
        <taxon>Leadbetterellaceae</taxon>
        <taxon>Leadbetterella</taxon>
    </lineage>
</organism>
<dbReference type="OrthoDB" id="1027344at2"/>
<sequence>MILIKGIRFRRIEAIALWPFVLVKSQNPSQRTLRHEKIHLRQQLEMLILPFYLWYVFEWMYKWWKLGDADKAYYDICFEREAYKNEDEPHYLNLRKFWNFTKYL</sequence>
<reference key="1">
    <citation type="submission" date="2010-11" db="EMBL/GenBank/DDBJ databases">
        <title>The complete genome of Leadbetterella byssophila DSM 17132.</title>
        <authorList>
            <consortium name="US DOE Joint Genome Institute (JGI-PGF)"/>
            <person name="Lucas S."/>
            <person name="Copeland A."/>
            <person name="Lapidus A."/>
            <person name="Glavina del Rio T."/>
            <person name="Dalin E."/>
            <person name="Tice H."/>
            <person name="Bruce D."/>
            <person name="Goodwin L."/>
            <person name="Pitluck S."/>
            <person name="Kyrpides N."/>
            <person name="Mavromatis K."/>
            <person name="Ivanova N."/>
            <person name="Teshima H."/>
            <person name="Brettin T."/>
            <person name="Detter J.C."/>
            <person name="Han C."/>
            <person name="Tapia R."/>
            <person name="Land M."/>
            <person name="Hauser L."/>
            <person name="Markowitz V."/>
            <person name="Cheng J.-F."/>
            <person name="Hugenholtz P."/>
            <person name="Woyke T."/>
            <person name="Wu D."/>
            <person name="Tindall B."/>
            <person name="Pomrenke H.G."/>
            <person name="Brambilla E."/>
            <person name="Klenk H.-P."/>
            <person name="Eisen J.A."/>
        </authorList>
    </citation>
    <scope>NUCLEOTIDE SEQUENCE [LARGE SCALE GENOMIC DNA]</scope>
    <source>
        <strain>DSM 17132</strain>
    </source>
</reference>
<dbReference type="EMBL" id="CP002305">
    <property type="protein sequence ID" value="ADQ17226.1"/>
    <property type="molecule type" value="Genomic_DNA"/>
</dbReference>
<accession>E4RXJ1</accession>
<dbReference type="Proteomes" id="UP000007435">
    <property type="component" value="Chromosome"/>
</dbReference>
<dbReference type="STRING" id="649349.Lbys_1514"/>
<reference evidence="1 2" key="2">
    <citation type="journal article" date="2011" name="Stand. Genomic Sci.">
        <title>Complete genome sequence of Leadbetterella byssophila type strain (4M15).</title>
        <authorList>
            <person name="Abt B."/>
            <person name="Teshima H."/>
            <person name="Lucas S."/>
            <person name="Lapidus A."/>
            <person name="Del Rio T.G."/>
            <person name="Nolan M."/>
            <person name="Tice H."/>
            <person name="Cheng J.F."/>
            <person name="Pitluck S."/>
            <person name="Liolios K."/>
            <person name="Pagani I."/>
            <person name="Ivanova N."/>
            <person name="Mavromatis K."/>
            <person name="Pati A."/>
            <person name="Tapia R."/>
            <person name="Han C."/>
            <person name="Goodwin L."/>
            <person name="Chen A."/>
            <person name="Palaniappan K."/>
            <person name="Land M."/>
            <person name="Hauser L."/>
            <person name="Chang Y.J."/>
            <person name="Jeffries C.D."/>
            <person name="Rohde M."/>
            <person name="Goker M."/>
            <person name="Tindall B.J."/>
            <person name="Detter J.C."/>
            <person name="Woyke T."/>
            <person name="Bristow J."/>
            <person name="Eisen J.A."/>
            <person name="Markowitz V."/>
            <person name="Hugenholtz P."/>
            <person name="Klenk H.P."/>
            <person name="Kyrpides N.C."/>
        </authorList>
    </citation>
    <scope>NUCLEOTIDE SEQUENCE [LARGE SCALE GENOMIC DNA]</scope>
    <source>
        <strain evidence="2">DSM 17132 / JCM 16389 / KACC 11308 / NBRC 106382 / 4M15</strain>
    </source>
</reference>
<gene>
    <name evidence="1" type="ordered locus">Lbys_1514</name>
</gene>
<dbReference type="KEGG" id="lby:Lbys_1514"/>
<evidence type="ECO:0000313" key="1">
    <source>
        <dbReference type="EMBL" id="ADQ17226.1"/>
    </source>
</evidence>
<keyword evidence="2" id="KW-1185">Reference proteome</keyword>
<proteinExistence type="predicted"/>
<dbReference type="HOGENOM" id="CLU_137778_1_0_10"/>
<protein>
    <recommendedName>
        <fullName evidence="3">DUF4157 domain-containing protein</fullName>
    </recommendedName>
</protein>
<dbReference type="AlphaFoldDB" id="E4RXJ1"/>
<name>E4RXJ1_LEAB4</name>